<dbReference type="eggNOG" id="COG3596">
    <property type="taxonomic scope" value="Bacteria"/>
</dbReference>
<dbReference type="Gene3D" id="3.40.50.300">
    <property type="entry name" value="P-loop containing nucleotide triphosphate hydrolases"/>
    <property type="match status" value="1"/>
</dbReference>
<accession>B8HM65</accession>
<sequence length="629" mass="70894">MVRLSLGQGIVLVLPIALVIGFIMVAAGRQIHHWQLDWLWAVFLLVFLGWRWLLVRWLKPPELPPTEVPPAITSPNPTQTSDPAQQVEVQIQAILQQAREDPPIWEDWRTFWQRCLAIVTAIAQVYAPQVKRPLLHIYVPQAYRLLRDTVDDVDRWMAKLSPVLGQVTVGQAYTAYETYRQLEPTARLALKLWNWAQWVLNPAVAIARTTTEGYSTQANQQLLVNLGQILREETLRALASRAIALYSGEAKVLDLPPPQPTQTLRDLLIPSSGQETLAQQPVNLMLVGRTGAGKSSLINTLFVQPLAEVDLLPSTDRLQDYHWSSPSGETLILWDTPGYEQVGRPELREEVLDHLETCDALLLVTPATDPALQMDLDFLQLVRTHAPDLPILVVVTQVDRLRPIREWQPPYNWQSGDRPKETAIRGAVEYRQSRLDQVQTLLPLVTADPATGRREWGTTALAETLLTTLDPAKQFRLARFLRDQEARLAAATRIIDHYTFQMGTTQGLTALLKSPILSFISTLMTGSPTLAILLAQKLPIEQSPVVLGKLQMAYELFSLLADQTPNRPFDLLSLWPLLLDNPEPVTPNAWAFGHTLAEYWSGNAETDLIGADLTEQLRQRFQYFLSQKS</sequence>
<dbReference type="HOGENOM" id="CLU_028661_0_0_3"/>
<organism evidence="3">
    <name type="scientific">Cyanothece sp. (strain PCC 7425 / ATCC 29141)</name>
    <dbReference type="NCBI Taxonomy" id="395961"/>
    <lineage>
        <taxon>Bacteria</taxon>
        <taxon>Bacillati</taxon>
        <taxon>Cyanobacteriota</taxon>
        <taxon>Cyanophyceae</taxon>
        <taxon>Gomontiellales</taxon>
        <taxon>Cyanothecaceae</taxon>
        <taxon>Cyanothece</taxon>
    </lineage>
</organism>
<dbReference type="Pfam" id="PF01926">
    <property type="entry name" value="MMR_HSR1"/>
    <property type="match status" value="1"/>
</dbReference>
<name>B8HM65_CYAP4</name>
<gene>
    <name evidence="3" type="ordered locus">Cyan7425_4767</name>
</gene>
<feature type="transmembrane region" description="Helical" evidence="1">
    <location>
        <begin position="6"/>
        <end position="26"/>
    </location>
</feature>
<dbReference type="GO" id="GO:0005525">
    <property type="term" value="F:GTP binding"/>
    <property type="evidence" value="ECO:0007669"/>
    <property type="project" value="InterPro"/>
</dbReference>
<reference evidence="3" key="1">
    <citation type="submission" date="2009-01" db="EMBL/GenBank/DDBJ databases">
        <title>Complete sequence of chromosome Cyanothece sp. PCC 7425.</title>
        <authorList>
            <consortium name="US DOE Joint Genome Institute"/>
            <person name="Lucas S."/>
            <person name="Copeland A."/>
            <person name="Lapidus A."/>
            <person name="Glavina del Rio T."/>
            <person name="Dalin E."/>
            <person name="Tice H."/>
            <person name="Bruce D."/>
            <person name="Goodwin L."/>
            <person name="Pitluck S."/>
            <person name="Sims D."/>
            <person name="Meineke L."/>
            <person name="Brettin T."/>
            <person name="Detter J.C."/>
            <person name="Han C."/>
            <person name="Larimer F."/>
            <person name="Land M."/>
            <person name="Hauser L."/>
            <person name="Kyrpides N."/>
            <person name="Ovchinnikova G."/>
            <person name="Liberton M."/>
            <person name="Stoeckel J."/>
            <person name="Banerjee A."/>
            <person name="Singh A."/>
            <person name="Page L."/>
            <person name="Sato H."/>
            <person name="Zhao L."/>
            <person name="Sherman L."/>
            <person name="Pakrasi H."/>
            <person name="Richardson P."/>
        </authorList>
    </citation>
    <scope>NUCLEOTIDE SEQUENCE</scope>
    <source>
        <strain evidence="3">PCC 7425</strain>
    </source>
</reference>
<dbReference type="InterPro" id="IPR006073">
    <property type="entry name" value="GTP-bd"/>
</dbReference>
<proteinExistence type="predicted"/>
<protein>
    <submittedName>
        <fullName evidence="3">GTP-binding protein HSR1-related</fullName>
    </submittedName>
</protein>
<dbReference type="GO" id="GO:0030488">
    <property type="term" value="P:tRNA methylation"/>
    <property type="evidence" value="ECO:0007669"/>
    <property type="project" value="TreeGrafter"/>
</dbReference>
<dbReference type="EMBL" id="CP001344">
    <property type="protein sequence ID" value="ACL47072.1"/>
    <property type="molecule type" value="Genomic_DNA"/>
</dbReference>
<dbReference type="AlphaFoldDB" id="B8HM65"/>
<dbReference type="PANTHER" id="PTHR42714">
    <property type="entry name" value="TRNA MODIFICATION GTPASE GTPBP3"/>
    <property type="match status" value="1"/>
</dbReference>
<dbReference type="KEGG" id="cyn:Cyan7425_4767"/>
<evidence type="ECO:0000313" key="3">
    <source>
        <dbReference type="EMBL" id="ACL47072.1"/>
    </source>
</evidence>
<dbReference type="PANTHER" id="PTHR42714:SF2">
    <property type="entry name" value="TRNA MODIFICATION GTPASE GTPBP3, MITOCHONDRIAL"/>
    <property type="match status" value="1"/>
</dbReference>
<dbReference type="GO" id="GO:0002098">
    <property type="term" value="P:tRNA wobble uridine modification"/>
    <property type="evidence" value="ECO:0007669"/>
    <property type="project" value="TreeGrafter"/>
</dbReference>
<dbReference type="OrthoDB" id="9255830at2"/>
<dbReference type="SUPFAM" id="SSF52540">
    <property type="entry name" value="P-loop containing nucleoside triphosphate hydrolases"/>
    <property type="match status" value="1"/>
</dbReference>
<feature type="transmembrane region" description="Helical" evidence="1">
    <location>
        <begin position="38"/>
        <end position="58"/>
    </location>
</feature>
<keyword evidence="1" id="KW-0472">Membrane</keyword>
<dbReference type="STRING" id="395961.Cyan7425_4767"/>
<evidence type="ECO:0000256" key="1">
    <source>
        <dbReference type="SAM" id="Phobius"/>
    </source>
</evidence>
<keyword evidence="1" id="KW-0812">Transmembrane</keyword>
<dbReference type="InterPro" id="IPR027417">
    <property type="entry name" value="P-loop_NTPase"/>
</dbReference>
<dbReference type="GO" id="GO:0005829">
    <property type="term" value="C:cytosol"/>
    <property type="evidence" value="ECO:0007669"/>
    <property type="project" value="TreeGrafter"/>
</dbReference>
<feature type="domain" description="G" evidence="2">
    <location>
        <begin position="284"/>
        <end position="396"/>
    </location>
</feature>
<evidence type="ECO:0000259" key="2">
    <source>
        <dbReference type="Pfam" id="PF01926"/>
    </source>
</evidence>
<keyword evidence="1" id="KW-1133">Transmembrane helix</keyword>